<dbReference type="Pfam" id="PF00440">
    <property type="entry name" value="TetR_N"/>
    <property type="match status" value="1"/>
</dbReference>
<dbReference type="Gene3D" id="1.10.357.10">
    <property type="entry name" value="Tetracycline Repressor, domain 2"/>
    <property type="match status" value="1"/>
</dbReference>
<dbReference type="SUPFAM" id="SSF46689">
    <property type="entry name" value="Homeodomain-like"/>
    <property type="match status" value="1"/>
</dbReference>
<organism evidence="4 5">
    <name type="scientific">Amycolatopsis cynarae</name>
    <dbReference type="NCBI Taxonomy" id="2995223"/>
    <lineage>
        <taxon>Bacteria</taxon>
        <taxon>Bacillati</taxon>
        <taxon>Actinomycetota</taxon>
        <taxon>Actinomycetes</taxon>
        <taxon>Pseudonocardiales</taxon>
        <taxon>Pseudonocardiaceae</taxon>
        <taxon>Amycolatopsis</taxon>
    </lineage>
</organism>
<evidence type="ECO:0000259" key="3">
    <source>
        <dbReference type="PROSITE" id="PS50977"/>
    </source>
</evidence>
<keyword evidence="1 2" id="KW-0238">DNA-binding</keyword>
<name>A0ABY7B1M9_9PSEU</name>
<feature type="DNA-binding region" description="H-T-H motif" evidence="2">
    <location>
        <begin position="33"/>
        <end position="52"/>
    </location>
</feature>
<dbReference type="PROSITE" id="PS50977">
    <property type="entry name" value="HTH_TETR_2"/>
    <property type="match status" value="1"/>
</dbReference>
<dbReference type="InterPro" id="IPR001647">
    <property type="entry name" value="HTH_TetR"/>
</dbReference>
<evidence type="ECO:0000256" key="2">
    <source>
        <dbReference type="PROSITE-ProRule" id="PRU00335"/>
    </source>
</evidence>
<accession>A0ABY7B1M9</accession>
<dbReference type="EMBL" id="CP113836">
    <property type="protein sequence ID" value="WAL65870.1"/>
    <property type="molecule type" value="Genomic_DNA"/>
</dbReference>
<feature type="domain" description="HTH tetR-type" evidence="3">
    <location>
        <begin position="10"/>
        <end position="70"/>
    </location>
</feature>
<gene>
    <name evidence="4" type="ORF">ORV05_34285</name>
</gene>
<proteinExistence type="predicted"/>
<dbReference type="InterPro" id="IPR009057">
    <property type="entry name" value="Homeodomain-like_sf"/>
</dbReference>
<evidence type="ECO:0000256" key="1">
    <source>
        <dbReference type="ARBA" id="ARBA00023125"/>
    </source>
</evidence>
<dbReference type="PRINTS" id="PR00455">
    <property type="entry name" value="HTHTETR"/>
</dbReference>
<dbReference type="InterPro" id="IPR050109">
    <property type="entry name" value="HTH-type_TetR-like_transc_reg"/>
</dbReference>
<dbReference type="PANTHER" id="PTHR30055:SF226">
    <property type="entry name" value="HTH-TYPE TRANSCRIPTIONAL REGULATOR PKSA"/>
    <property type="match status" value="1"/>
</dbReference>
<dbReference type="Proteomes" id="UP001163203">
    <property type="component" value="Chromosome"/>
</dbReference>
<keyword evidence="5" id="KW-1185">Reference proteome</keyword>
<evidence type="ECO:0000313" key="4">
    <source>
        <dbReference type="EMBL" id="WAL65870.1"/>
    </source>
</evidence>
<sequence>MSTTRREQRERTRQHLLDTTVRCLVEYGYSGTTTHRVQERAQVSRGALLHHFASRAELFAAAIQYIAEEQLERFRVAVAGADSLRHLVTELRKAMSGPLFLAGLELWMTARTDPVLRAALLPAERRLGRELRQAYFAVVKRDDAETRTAFEALLMLLRGLALTSVLRENPEVADAVVEQWLTRMAPEESA</sequence>
<dbReference type="RefSeq" id="WP_268756014.1">
    <property type="nucleotide sequence ID" value="NZ_CP113836.1"/>
</dbReference>
<reference evidence="4" key="1">
    <citation type="submission" date="2022-11" db="EMBL/GenBank/DDBJ databases">
        <authorList>
            <person name="Mo P."/>
        </authorList>
    </citation>
    <scope>NUCLEOTIDE SEQUENCE</scope>
    <source>
        <strain evidence="4">HUAS 11-8</strain>
    </source>
</reference>
<evidence type="ECO:0000313" key="5">
    <source>
        <dbReference type="Proteomes" id="UP001163203"/>
    </source>
</evidence>
<protein>
    <submittedName>
        <fullName evidence="4">Helix-turn-helix domain containing protein</fullName>
    </submittedName>
</protein>
<dbReference type="PANTHER" id="PTHR30055">
    <property type="entry name" value="HTH-TYPE TRANSCRIPTIONAL REGULATOR RUTR"/>
    <property type="match status" value="1"/>
</dbReference>